<evidence type="ECO:0000256" key="4">
    <source>
        <dbReference type="ARBA" id="ARBA00022884"/>
    </source>
</evidence>
<dbReference type="InterPro" id="IPR029026">
    <property type="entry name" value="tRNA_m1G_MTases_N"/>
</dbReference>
<dbReference type="Pfam" id="PF03587">
    <property type="entry name" value="EMG1"/>
    <property type="match status" value="1"/>
</dbReference>
<proteinExistence type="inferred from homology"/>
<dbReference type="GO" id="GO:0070037">
    <property type="term" value="F:rRNA (pseudouridine) methyltransferase activity"/>
    <property type="evidence" value="ECO:0007669"/>
    <property type="project" value="InterPro"/>
</dbReference>
<reference evidence="5" key="1">
    <citation type="submission" date="2019-10" db="EMBL/GenBank/DDBJ databases">
        <authorList>
            <person name="Zhang R."/>
            <person name="Pan Y."/>
            <person name="Wang J."/>
            <person name="Ma R."/>
            <person name="Yu S."/>
        </authorList>
    </citation>
    <scope>NUCLEOTIDE SEQUENCE</scope>
    <source>
        <strain evidence="5">LA-IB0</strain>
        <tissue evidence="5">Leaf</tissue>
    </source>
</reference>
<comment type="similarity">
    <text evidence="1">Belongs to the class IV-like SAM-binding methyltransferase superfamily. RNA methyltransferase NEP1 family.</text>
</comment>
<dbReference type="GO" id="GO:0019843">
    <property type="term" value="F:rRNA binding"/>
    <property type="evidence" value="ECO:0007669"/>
    <property type="project" value="UniProtKB-KW"/>
</dbReference>
<dbReference type="GO" id="GO:0032040">
    <property type="term" value="C:small-subunit processome"/>
    <property type="evidence" value="ECO:0007669"/>
    <property type="project" value="TreeGrafter"/>
</dbReference>
<evidence type="ECO:0000256" key="2">
    <source>
        <dbReference type="ARBA" id="ARBA00022517"/>
    </source>
</evidence>
<dbReference type="Proteomes" id="UP000826271">
    <property type="component" value="Unassembled WGS sequence"/>
</dbReference>
<dbReference type="AlphaFoldDB" id="A0AAV6XKN0"/>
<comment type="caution">
    <text evidence="5">The sequence shown here is derived from an EMBL/GenBank/DDBJ whole genome shotgun (WGS) entry which is preliminary data.</text>
</comment>
<dbReference type="SUPFAM" id="SSF75217">
    <property type="entry name" value="alpha/beta knot"/>
    <property type="match status" value="1"/>
</dbReference>
<dbReference type="GO" id="GO:0070475">
    <property type="term" value="P:rRNA base methylation"/>
    <property type="evidence" value="ECO:0007669"/>
    <property type="project" value="InterPro"/>
</dbReference>
<dbReference type="EMBL" id="WHWC01000004">
    <property type="protein sequence ID" value="KAG8383576.1"/>
    <property type="molecule type" value="Genomic_DNA"/>
</dbReference>
<sequence length="144" mass="15872">MELLEKFRIHTKDANEILMRVVEDPVTRHLPANSRIIGISKSSQRLVDVADYVNATSDDLQLVFAVGISTIEEVNQRYADDIISGCCMPSAVEDNSSDELHTSWDFVVGNKELQILPQWLLAIAEVLATLVGTTANKALQSGCE</sequence>
<protein>
    <submittedName>
        <fullName evidence="5">Uncharacterized protein</fullName>
    </submittedName>
</protein>
<evidence type="ECO:0000256" key="3">
    <source>
        <dbReference type="ARBA" id="ARBA00022730"/>
    </source>
</evidence>
<organism evidence="5 6">
    <name type="scientific">Buddleja alternifolia</name>
    <dbReference type="NCBI Taxonomy" id="168488"/>
    <lineage>
        <taxon>Eukaryota</taxon>
        <taxon>Viridiplantae</taxon>
        <taxon>Streptophyta</taxon>
        <taxon>Embryophyta</taxon>
        <taxon>Tracheophyta</taxon>
        <taxon>Spermatophyta</taxon>
        <taxon>Magnoliopsida</taxon>
        <taxon>eudicotyledons</taxon>
        <taxon>Gunneridae</taxon>
        <taxon>Pentapetalae</taxon>
        <taxon>asterids</taxon>
        <taxon>lamiids</taxon>
        <taxon>Lamiales</taxon>
        <taxon>Scrophulariaceae</taxon>
        <taxon>Buddlejeae</taxon>
        <taxon>Buddleja</taxon>
    </lineage>
</organism>
<dbReference type="Gene3D" id="3.40.1280.10">
    <property type="match status" value="1"/>
</dbReference>
<evidence type="ECO:0000256" key="1">
    <source>
        <dbReference type="ARBA" id="ARBA00008115"/>
    </source>
</evidence>
<evidence type="ECO:0000313" key="6">
    <source>
        <dbReference type="Proteomes" id="UP000826271"/>
    </source>
</evidence>
<evidence type="ECO:0000313" key="5">
    <source>
        <dbReference type="EMBL" id="KAG8383576.1"/>
    </source>
</evidence>
<name>A0AAV6XKN0_9LAMI</name>
<keyword evidence="4" id="KW-0694">RNA-binding</keyword>
<accession>A0AAV6XKN0</accession>
<gene>
    <name evidence="5" type="ORF">BUALT_Bualt04G0027900</name>
</gene>
<dbReference type="InterPro" id="IPR005304">
    <property type="entry name" value="Rbsml_bgen_MeTrfase_EMG1/NEP1"/>
</dbReference>
<dbReference type="PANTHER" id="PTHR12636:SF13">
    <property type="entry name" value="RIBOSOMAL RNA SMALL SUBUNIT METHYLTRANSFERASE NEP1-LIKE"/>
    <property type="match status" value="1"/>
</dbReference>
<keyword evidence="6" id="KW-1185">Reference proteome</keyword>
<keyword evidence="2" id="KW-0690">Ribosome biogenesis</keyword>
<keyword evidence="3" id="KW-0699">rRNA-binding</keyword>
<dbReference type="PANTHER" id="PTHR12636">
    <property type="entry name" value="NEP1/MRA1"/>
    <property type="match status" value="1"/>
</dbReference>
<dbReference type="InterPro" id="IPR029028">
    <property type="entry name" value="Alpha/beta_knot_MTases"/>
</dbReference>